<keyword evidence="10" id="KW-0575">Peroxidase</keyword>
<gene>
    <name evidence="10" type="ORF">RBB81_13070</name>
</gene>
<keyword evidence="4 8" id="KW-0732">Signal</keyword>
<dbReference type="Gene3D" id="1.10.760.10">
    <property type="entry name" value="Cytochrome c-like domain"/>
    <property type="match status" value="2"/>
</dbReference>
<dbReference type="PANTHER" id="PTHR30600">
    <property type="entry name" value="CYTOCHROME C PEROXIDASE-RELATED"/>
    <property type="match status" value="1"/>
</dbReference>
<dbReference type="EMBL" id="CP132938">
    <property type="protein sequence ID" value="XCB20530.1"/>
    <property type="molecule type" value="Genomic_DNA"/>
</dbReference>
<dbReference type="Pfam" id="PF03150">
    <property type="entry name" value="CCP_MauG"/>
    <property type="match status" value="1"/>
</dbReference>
<evidence type="ECO:0000256" key="6">
    <source>
        <dbReference type="ARBA" id="ARBA00023004"/>
    </source>
</evidence>
<dbReference type="GO" id="GO:0030313">
    <property type="term" value="C:cell envelope"/>
    <property type="evidence" value="ECO:0007669"/>
    <property type="project" value="UniProtKB-SubCell"/>
</dbReference>
<evidence type="ECO:0000256" key="5">
    <source>
        <dbReference type="ARBA" id="ARBA00023002"/>
    </source>
</evidence>
<keyword evidence="2 7" id="KW-0349">Heme</keyword>
<dbReference type="SUPFAM" id="SSF46626">
    <property type="entry name" value="Cytochrome c"/>
    <property type="match status" value="2"/>
</dbReference>
<evidence type="ECO:0000313" key="10">
    <source>
        <dbReference type="EMBL" id="XCB20530.1"/>
    </source>
</evidence>
<feature type="chain" id="PRO_5043593984" evidence="8">
    <location>
        <begin position="20"/>
        <end position="578"/>
    </location>
</feature>
<organism evidence="10">
    <name type="scientific">Tunturiibacter gelidiferens</name>
    <dbReference type="NCBI Taxonomy" id="3069689"/>
    <lineage>
        <taxon>Bacteria</taxon>
        <taxon>Pseudomonadati</taxon>
        <taxon>Acidobacteriota</taxon>
        <taxon>Terriglobia</taxon>
        <taxon>Terriglobales</taxon>
        <taxon>Acidobacteriaceae</taxon>
        <taxon>Tunturiibacter</taxon>
    </lineage>
</organism>
<comment type="subcellular location">
    <subcellularLocation>
        <location evidence="1">Cell envelope</location>
    </subcellularLocation>
</comment>
<sequence>MRQTRLIALAAACATIAVAMSISRHIVHGQTVYNPYPTGILPSNIDPEIARVLREVNSIEAEAIRQWQALPPPVVTGNPPTLQNTGVASVEILGKLMNFDRTISPNENEACSSCHMPYAGYSGPIPSVNLTMIAYPGSVHFRAGKRTAQRYTYASYFPPLQYDAVQGLFYGGNFWDSRATGYLLRSPDAEQSQGPPVDPDEMGNPDTACVTYKLSLAPYRPLFELIWGSGSFDITWPANIAQICATPNGASVFNGNPTPVALSPADRTRSNNDYDHWAQSLNAFEHSESVSPFTSKFDAYLKGTYKLTAKEAAGYALFRGKGNCNSCHLDGRSTAPAPTNTGAKDTGVAANVVPVFTCFGSANEGLPKNPRDSFYYETTPDAVGFTPNPGGFTYTDFGLGTFLRSGFGSAPNPNSSWRQFASTVDGQMQVMTARNVGLTPPSCPTTEAPGPYFQKEFFHNGYIKSLKQLVHFYNTRDLYRNAVESGNCPTGTTEKVNCWPEPEVPQNIDMTTGNLGLTDTEENEIVAFLQTLSDGFTTPYPDVNTYTGACMTGGTAATQGNSTIIPADLLRQFQQMQR</sequence>
<feature type="domain" description="Cytochrome c" evidence="9">
    <location>
        <begin position="309"/>
        <end position="533"/>
    </location>
</feature>
<dbReference type="InterPro" id="IPR004852">
    <property type="entry name" value="Di-haem_cyt_c_peroxidsae"/>
</dbReference>
<evidence type="ECO:0000256" key="7">
    <source>
        <dbReference type="PROSITE-ProRule" id="PRU00433"/>
    </source>
</evidence>
<dbReference type="GO" id="GO:0004130">
    <property type="term" value="F:cytochrome-c peroxidase activity"/>
    <property type="evidence" value="ECO:0007669"/>
    <property type="project" value="TreeGrafter"/>
</dbReference>
<protein>
    <submittedName>
        <fullName evidence="10">Cytochrome c peroxidase</fullName>
    </submittedName>
</protein>
<reference evidence="10" key="2">
    <citation type="journal article" date="2024" name="Environ. Microbiol.">
        <title>Genome analysis and description of Tunturibacter gen. nov. expands the diversity of Terriglobia in tundra soils.</title>
        <authorList>
            <person name="Messyasz A."/>
            <person name="Mannisto M.K."/>
            <person name="Kerkhof L.J."/>
            <person name="Haggblom M.M."/>
        </authorList>
    </citation>
    <scope>NUCLEOTIDE SEQUENCE</scope>
    <source>
        <strain evidence="10">M8UP39</strain>
    </source>
</reference>
<evidence type="ECO:0000259" key="9">
    <source>
        <dbReference type="PROSITE" id="PS51007"/>
    </source>
</evidence>
<keyword evidence="3 7" id="KW-0479">Metal-binding</keyword>
<accession>A0AAU7YVT0</accession>
<dbReference type="KEGG" id="tgi:RBB81_13070"/>
<keyword evidence="5" id="KW-0560">Oxidoreductase</keyword>
<proteinExistence type="predicted"/>
<feature type="signal peptide" evidence="8">
    <location>
        <begin position="1"/>
        <end position="19"/>
    </location>
</feature>
<dbReference type="PROSITE" id="PS51007">
    <property type="entry name" value="CYTC"/>
    <property type="match status" value="1"/>
</dbReference>
<evidence type="ECO:0000256" key="8">
    <source>
        <dbReference type="SAM" id="SignalP"/>
    </source>
</evidence>
<evidence type="ECO:0000256" key="1">
    <source>
        <dbReference type="ARBA" id="ARBA00004196"/>
    </source>
</evidence>
<dbReference type="GO" id="GO:0020037">
    <property type="term" value="F:heme binding"/>
    <property type="evidence" value="ECO:0007669"/>
    <property type="project" value="InterPro"/>
</dbReference>
<evidence type="ECO:0000256" key="2">
    <source>
        <dbReference type="ARBA" id="ARBA00022617"/>
    </source>
</evidence>
<dbReference type="GO" id="GO:0009055">
    <property type="term" value="F:electron transfer activity"/>
    <property type="evidence" value="ECO:0007669"/>
    <property type="project" value="InterPro"/>
</dbReference>
<evidence type="ECO:0000256" key="3">
    <source>
        <dbReference type="ARBA" id="ARBA00022723"/>
    </source>
</evidence>
<name>A0AAU7YVT0_9BACT</name>
<dbReference type="AlphaFoldDB" id="A0AAU7YVT0"/>
<dbReference type="PANTHER" id="PTHR30600:SF10">
    <property type="entry name" value="BLL6722 PROTEIN"/>
    <property type="match status" value="1"/>
</dbReference>
<dbReference type="InterPro" id="IPR051395">
    <property type="entry name" value="Cytochrome_c_Peroxidase/MauG"/>
</dbReference>
<dbReference type="GO" id="GO:0046872">
    <property type="term" value="F:metal ion binding"/>
    <property type="evidence" value="ECO:0007669"/>
    <property type="project" value="UniProtKB-KW"/>
</dbReference>
<dbReference type="RefSeq" id="WP_353070950.1">
    <property type="nucleotide sequence ID" value="NZ_CP132938.1"/>
</dbReference>
<dbReference type="InterPro" id="IPR009056">
    <property type="entry name" value="Cyt_c-like_dom"/>
</dbReference>
<reference evidence="10" key="1">
    <citation type="submission" date="2023-08" db="EMBL/GenBank/DDBJ databases">
        <authorList>
            <person name="Messyasz A."/>
            <person name="Mannisto M.K."/>
            <person name="Kerkhof L.J."/>
            <person name="Haggblom M."/>
        </authorList>
    </citation>
    <scope>NUCLEOTIDE SEQUENCE</scope>
    <source>
        <strain evidence="10">M8UP39</strain>
    </source>
</reference>
<keyword evidence="6 7" id="KW-0408">Iron</keyword>
<dbReference type="InterPro" id="IPR036909">
    <property type="entry name" value="Cyt_c-like_dom_sf"/>
</dbReference>
<evidence type="ECO:0000256" key="4">
    <source>
        <dbReference type="ARBA" id="ARBA00022729"/>
    </source>
</evidence>